<proteinExistence type="predicted"/>
<organism evidence="1 2">
    <name type="scientific">Crotalus adamanteus</name>
    <name type="common">Eastern diamondback rattlesnake</name>
    <dbReference type="NCBI Taxonomy" id="8729"/>
    <lineage>
        <taxon>Eukaryota</taxon>
        <taxon>Metazoa</taxon>
        <taxon>Chordata</taxon>
        <taxon>Craniata</taxon>
        <taxon>Vertebrata</taxon>
        <taxon>Euteleostomi</taxon>
        <taxon>Lepidosauria</taxon>
        <taxon>Squamata</taxon>
        <taxon>Bifurcata</taxon>
        <taxon>Unidentata</taxon>
        <taxon>Episquamata</taxon>
        <taxon>Toxicofera</taxon>
        <taxon>Serpentes</taxon>
        <taxon>Colubroidea</taxon>
        <taxon>Viperidae</taxon>
        <taxon>Crotalinae</taxon>
        <taxon>Crotalus</taxon>
    </lineage>
</organism>
<comment type="caution">
    <text evidence="1">The sequence shown here is derived from an EMBL/GenBank/DDBJ whole genome shotgun (WGS) entry which is preliminary data.</text>
</comment>
<protein>
    <submittedName>
        <fullName evidence="1">Pol: RNA-directed DNA polymerase from mobile element jockey</fullName>
    </submittedName>
</protein>
<gene>
    <name evidence="1" type="ORF">NXF25_000811</name>
</gene>
<dbReference type="EMBL" id="JAOTOJ010000001">
    <property type="protein sequence ID" value="KAK9409636.1"/>
    <property type="molecule type" value="Genomic_DNA"/>
</dbReference>
<evidence type="ECO:0000313" key="1">
    <source>
        <dbReference type="EMBL" id="KAK9409636.1"/>
    </source>
</evidence>
<keyword evidence="2" id="KW-1185">Reference proteome</keyword>
<name>A0AAW1C4Z9_CROAD</name>
<keyword evidence="1" id="KW-0808">Transferase</keyword>
<keyword evidence="1" id="KW-0548">Nucleotidyltransferase</keyword>
<sequence length="68" mass="8092">KKIKHNCHPKYIRIILDRSFTFGKHLEVIRQKLKTRNNLIRKNHRNKLESTSKNPVYSGTISEYCTPV</sequence>
<accession>A0AAW1C4Z9</accession>
<evidence type="ECO:0000313" key="2">
    <source>
        <dbReference type="Proteomes" id="UP001474421"/>
    </source>
</evidence>
<dbReference type="Proteomes" id="UP001474421">
    <property type="component" value="Unassembled WGS sequence"/>
</dbReference>
<dbReference type="GO" id="GO:0003964">
    <property type="term" value="F:RNA-directed DNA polymerase activity"/>
    <property type="evidence" value="ECO:0007669"/>
    <property type="project" value="UniProtKB-KW"/>
</dbReference>
<reference evidence="1 2" key="1">
    <citation type="journal article" date="2024" name="Proc. Natl. Acad. Sci. U.S.A.">
        <title>The genetic regulatory architecture and epigenomic basis for age-related changes in rattlesnake venom.</title>
        <authorList>
            <person name="Hogan M.P."/>
            <person name="Holding M.L."/>
            <person name="Nystrom G.S."/>
            <person name="Colston T.J."/>
            <person name="Bartlett D.A."/>
            <person name="Mason A.J."/>
            <person name="Ellsworth S.A."/>
            <person name="Rautsaw R.M."/>
            <person name="Lawrence K.C."/>
            <person name="Strickland J.L."/>
            <person name="He B."/>
            <person name="Fraser P."/>
            <person name="Margres M.J."/>
            <person name="Gilbert D.M."/>
            <person name="Gibbs H.L."/>
            <person name="Parkinson C.L."/>
            <person name="Rokyta D.R."/>
        </authorList>
    </citation>
    <scope>NUCLEOTIDE SEQUENCE [LARGE SCALE GENOMIC DNA]</scope>
    <source>
        <strain evidence="1">DRR0105</strain>
    </source>
</reference>
<dbReference type="AlphaFoldDB" id="A0AAW1C4Z9"/>
<feature type="non-terminal residue" evidence="1">
    <location>
        <position position="1"/>
    </location>
</feature>
<keyword evidence="1" id="KW-0695">RNA-directed DNA polymerase</keyword>